<organism evidence="3 4">
    <name type="scientific">Chlorella vulgaris</name>
    <name type="common">Green alga</name>
    <dbReference type="NCBI Taxonomy" id="3077"/>
    <lineage>
        <taxon>Eukaryota</taxon>
        <taxon>Viridiplantae</taxon>
        <taxon>Chlorophyta</taxon>
        <taxon>core chlorophytes</taxon>
        <taxon>Trebouxiophyceae</taxon>
        <taxon>Chlorellales</taxon>
        <taxon>Chlorellaceae</taxon>
        <taxon>Chlorella clade</taxon>
        <taxon>Chlorella</taxon>
    </lineage>
</organism>
<dbReference type="InterPro" id="IPR006311">
    <property type="entry name" value="TAT_signal"/>
</dbReference>
<sequence length="261" mass="28002">MQAASQRTIAAPGAPLPSRRERHSTVAAASRNATEAAHPAAGSLDRRTFLSAAAAVAVTAAWQAPALAIQGLVAGRIPGVSGPDDEGNMTYTRPEGKSGGHGVGWSEIQRYSFKVPQSWQEVPVSIADLGGTEIDLRYNSADEGTLQVVVAPVLRFKDVGINSNITVEDLAPPENLIAGFAPELFGVPLNEGDVLDMQVVQKDGLPYYIYELTRHRLVTATATGNRLYMLAVRCNSLQWRKSGDKITKIRDSFRVPPKVDA</sequence>
<dbReference type="PROSITE" id="PS51318">
    <property type="entry name" value="TAT"/>
    <property type="match status" value="1"/>
</dbReference>
<keyword evidence="4" id="KW-1185">Reference proteome</keyword>
<dbReference type="PANTHER" id="PTHR31407:SF38">
    <property type="entry name" value="PSBP DOMAIN-CONTAINING PROTEIN 4, CHLOROPLASTIC"/>
    <property type="match status" value="1"/>
</dbReference>
<reference evidence="3" key="1">
    <citation type="journal article" date="2019" name="Plant J.">
        <title>Chlorella vulgaris genome assembly and annotation reveals the molecular basis for metabolic acclimation to high light conditions.</title>
        <authorList>
            <person name="Cecchin M."/>
            <person name="Marcolungo L."/>
            <person name="Rossato M."/>
            <person name="Girolomoni L."/>
            <person name="Cosentino E."/>
            <person name="Cuine S."/>
            <person name="Li-Beisson Y."/>
            <person name="Delledonne M."/>
            <person name="Ballottari M."/>
        </authorList>
    </citation>
    <scope>NUCLEOTIDE SEQUENCE</scope>
    <source>
        <strain evidence="3">211/11P</strain>
    </source>
</reference>
<dbReference type="InterPro" id="IPR016123">
    <property type="entry name" value="Mog1/PsbP_a/b/a-sand"/>
</dbReference>
<dbReference type="EMBL" id="SIDB01000007">
    <property type="protein sequence ID" value="KAI3430435.1"/>
    <property type="molecule type" value="Genomic_DNA"/>
</dbReference>
<dbReference type="Proteomes" id="UP001055712">
    <property type="component" value="Unassembled WGS sequence"/>
</dbReference>
<feature type="domain" description="PsbP C-terminal" evidence="2">
    <location>
        <begin position="108"/>
        <end position="255"/>
    </location>
</feature>
<dbReference type="AlphaFoldDB" id="A0A9D4YWL4"/>
<protein>
    <recommendedName>
        <fullName evidence="2">PsbP C-terminal domain-containing protein</fullName>
    </recommendedName>
</protein>
<proteinExistence type="predicted"/>
<dbReference type="GO" id="GO:0009654">
    <property type="term" value="C:photosystem II oxygen evolving complex"/>
    <property type="evidence" value="ECO:0007669"/>
    <property type="project" value="InterPro"/>
</dbReference>
<name>A0A9D4YWL4_CHLVU</name>
<reference evidence="3" key="2">
    <citation type="submission" date="2020-11" db="EMBL/GenBank/DDBJ databases">
        <authorList>
            <person name="Cecchin M."/>
            <person name="Marcolungo L."/>
            <person name="Rossato M."/>
            <person name="Girolomoni L."/>
            <person name="Cosentino E."/>
            <person name="Cuine S."/>
            <person name="Li-Beisson Y."/>
            <person name="Delledonne M."/>
            <person name="Ballottari M."/>
        </authorList>
    </citation>
    <scope>NUCLEOTIDE SEQUENCE</scope>
    <source>
        <strain evidence="3">211/11P</strain>
        <tissue evidence="3">Whole cell</tissue>
    </source>
</reference>
<dbReference type="GO" id="GO:0019898">
    <property type="term" value="C:extrinsic component of membrane"/>
    <property type="evidence" value="ECO:0007669"/>
    <property type="project" value="InterPro"/>
</dbReference>
<dbReference type="GO" id="GO:0015979">
    <property type="term" value="P:photosynthesis"/>
    <property type="evidence" value="ECO:0007669"/>
    <property type="project" value="InterPro"/>
</dbReference>
<comment type="caution">
    <text evidence="3">The sequence shown here is derived from an EMBL/GenBank/DDBJ whole genome shotgun (WGS) entry which is preliminary data.</text>
</comment>
<dbReference type="Gene3D" id="3.40.1000.10">
    <property type="entry name" value="Mog1/PsbP, alpha/beta/alpha sandwich"/>
    <property type="match status" value="1"/>
</dbReference>
<dbReference type="SUPFAM" id="SSF55724">
    <property type="entry name" value="Mog1p/PsbP-like"/>
    <property type="match status" value="1"/>
</dbReference>
<evidence type="ECO:0000256" key="1">
    <source>
        <dbReference type="SAM" id="MobiDB-lite"/>
    </source>
</evidence>
<dbReference type="InterPro" id="IPR002683">
    <property type="entry name" value="PsbP_C"/>
</dbReference>
<gene>
    <name evidence="3" type="ORF">D9Q98_005030</name>
</gene>
<dbReference type="Pfam" id="PF01789">
    <property type="entry name" value="PsbP"/>
    <property type="match status" value="1"/>
</dbReference>
<evidence type="ECO:0000313" key="4">
    <source>
        <dbReference type="Proteomes" id="UP001055712"/>
    </source>
</evidence>
<feature type="region of interest" description="Disordered" evidence="1">
    <location>
        <begin position="1"/>
        <end position="25"/>
    </location>
</feature>
<dbReference type="GO" id="GO:0005509">
    <property type="term" value="F:calcium ion binding"/>
    <property type="evidence" value="ECO:0007669"/>
    <property type="project" value="InterPro"/>
</dbReference>
<dbReference type="OrthoDB" id="496416at2759"/>
<evidence type="ECO:0000313" key="3">
    <source>
        <dbReference type="EMBL" id="KAI3430435.1"/>
    </source>
</evidence>
<evidence type="ECO:0000259" key="2">
    <source>
        <dbReference type="Pfam" id="PF01789"/>
    </source>
</evidence>
<dbReference type="PANTHER" id="PTHR31407">
    <property type="match status" value="1"/>
</dbReference>
<accession>A0A9D4YWL4</accession>